<evidence type="ECO:0000313" key="1">
    <source>
        <dbReference type="EMBL" id="TKA94167.1"/>
    </source>
</evidence>
<dbReference type="AlphaFoldDB" id="A0A4V5NL36"/>
<dbReference type="EMBL" id="SWAU01000438">
    <property type="protein sequence ID" value="TKA94167.1"/>
    <property type="molecule type" value="Genomic_DNA"/>
</dbReference>
<dbReference type="RefSeq" id="WP_136794652.1">
    <property type="nucleotide sequence ID" value="NZ_SWAU01000438.1"/>
</dbReference>
<evidence type="ECO:0000313" key="2">
    <source>
        <dbReference type="Proteomes" id="UP000306340"/>
    </source>
</evidence>
<name>A0A4V5NL36_9RHOB</name>
<reference evidence="1 2" key="1">
    <citation type="submission" date="2019-04" db="EMBL/GenBank/DDBJ databases">
        <title>Crypto-aerobic microbial life in anoxic (sulfidic) marine sediments.</title>
        <authorList>
            <person name="Bhattacharya S."/>
            <person name="Roy C."/>
            <person name="Mondal N."/>
            <person name="Sarkar J."/>
            <person name="Mandal S."/>
            <person name="Rameez M.J."/>
            <person name="Ghosh W."/>
        </authorList>
    </citation>
    <scope>NUCLEOTIDE SEQUENCE [LARGE SCALE GENOMIC DNA]</scope>
    <source>
        <strain evidence="1 2">SBBC</strain>
    </source>
</reference>
<dbReference type="Proteomes" id="UP000306340">
    <property type="component" value="Unassembled WGS sequence"/>
</dbReference>
<gene>
    <name evidence="1" type="ORF">FAZ78_23820</name>
</gene>
<protein>
    <submittedName>
        <fullName evidence="1">Uncharacterized protein</fullName>
    </submittedName>
</protein>
<comment type="caution">
    <text evidence="1">The sequence shown here is derived from an EMBL/GenBank/DDBJ whole genome shotgun (WGS) entry which is preliminary data.</text>
</comment>
<proteinExistence type="predicted"/>
<sequence length="196" mass="22824">MNQEIELYLRCLREIKMRLDFVREDYVRPASLEAVPIMKFENACLQVRKVVEYLAFASLASNRQLYETEWSGFVRENDFSKLLRRLQKINPQFLPTSVSIEGLNSSGEWLMKDNEFQLEPHVLTSTYGRLGNVLHAKNPYSDSTNWEEYQTFLRQGVKAIISAIQDHVAILATGEHLLVRMSGNDQPIQPYILRER</sequence>
<organism evidence="1 2">
    <name type="scientific">Cereibacter changlensis</name>
    <dbReference type="NCBI Taxonomy" id="402884"/>
    <lineage>
        <taxon>Bacteria</taxon>
        <taxon>Pseudomonadati</taxon>
        <taxon>Pseudomonadota</taxon>
        <taxon>Alphaproteobacteria</taxon>
        <taxon>Rhodobacterales</taxon>
        <taxon>Paracoccaceae</taxon>
        <taxon>Cereibacter</taxon>
    </lineage>
</organism>
<accession>A0A4V5NL36</accession>